<dbReference type="PANTHER" id="PTHR40765:SF2">
    <property type="entry name" value="ESX-2 SECRETION SYSTEM ATPASE ECCB2"/>
    <property type="match status" value="1"/>
</dbReference>
<dbReference type="GO" id="GO:0005576">
    <property type="term" value="C:extracellular region"/>
    <property type="evidence" value="ECO:0007669"/>
    <property type="project" value="TreeGrafter"/>
</dbReference>
<dbReference type="InterPro" id="IPR044857">
    <property type="entry name" value="T7SS_EccB_R1"/>
</dbReference>
<dbReference type="EMBL" id="JACCBI010000001">
    <property type="protein sequence ID" value="NYD67220.1"/>
    <property type="molecule type" value="Genomic_DNA"/>
</dbReference>
<dbReference type="Proteomes" id="UP000581087">
    <property type="component" value="Unassembled WGS sequence"/>
</dbReference>
<protein>
    <submittedName>
        <fullName evidence="3">Type VII secretion protein EccB</fullName>
    </submittedName>
</protein>
<reference evidence="2 5" key="2">
    <citation type="submission" date="2020-07" db="EMBL/GenBank/DDBJ databases">
        <title>Sequencing the genomes of 1000 actinobacteria strains.</title>
        <authorList>
            <person name="Klenk H.-P."/>
        </authorList>
    </citation>
    <scope>NUCLEOTIDE SEQUENCE [LARGE SCALE GENOMIC DNA]</scope>
    <source>
        <strain evidence="2 5">DSM 23870</strain>
    </source>
</reference>
<dbReference type="InterPro" id="IPR007795">
    <property type="entry name" value="T7SS_EccB"/>
</dbReference>
<dbReference type="Pfam" id="PF05108">
    <property type="entry name" value="T7SS_ESX1_EccB"/>
    <property type="match status" value="1"/>
</dbReference>
<evidence type="ECO:0000313" key="5">
    <source>
        <dbReference type="Proteomes" id="UP000581087"/>
    </source>
</evidence>
<keyword evidence="4" id="KW-1185">Reference proteome</keyword>
<dbReference type="OrthoDB" id="3847604at2"/>
<proteinExistence type="predicted"/>
<dbReference type="PANTHER" id="PTHR40765">
    <property type="entry name" value="ESX-2 SECRETION SYSTEM ATPASE ECCB2"/>
    <property type="match status" value="1"/>
</dbReference>
<dbReference type="AlphaFoldDB" id="A0A4Q2M6K5"/>
<keyword evidence="1" id="KW-0812">Transmembrane</keyword>
<evidence type="ECO:0000313" key="4">
    <source>
        <dbReference type="Proteomes" id="UP000292686"/>
    </source>
</evidence>
<dbReference type="NCBIfam" id="TIGR03919">
    <property type="entry name" value="T7SS_EccB"/>
    <property type="match status" value="1"/>
</dbReference>
<dbReference type="Proteomes" id="UP000292686">
    <property type="component" value="Unassembled WGS sequence"/>
</dbReference>
<comment type="caution">
    <text evidence="3">The sequence shown here is derived from an EMBL/GenBank/DDBJ whole genome shotgun (WGS) entry which is preliminary data.</text>
</comment>
<gene>
    <name evidence="3" type="primary">eccB</name>
    <name evidence="2" type="ORF">BJ972_001739</name>
    <name evidence="3" type="ORF">ESP50_07750</name>
</gene>
<evidence type="ECO:0000256" key="1">
    <source>
        <dbReference type="SAM" id="Phobius"/>
    </source>
</evidence>
<dbReference type="EMBL" id="SDPM01000003">
    <property type="protein sequence ID" value="RXZ86947.1"/>
    <property type="molecule type" value="Genomic_DNA"/>
</dbReference>
<reference evidence="3 4" key="1">
    <citation type="submission" date="2019-01" db="EMBL/GenBank/DDBJ databases">
        <title>Agromyces.</title>
        <authorList>
            <person name="Li J."/>
        </authorList>
    </citation>
    <scope>NUCLEOTIDE SEQUENCE [LARGE SCALE GENOMIC DNA]</scope>
    <source>
        <strain evidence="3 4">DSM 23870</strain>
    </source>
</reference>
<dbReference type="RefSeq" id="WP_129173777.1">
    <property type="nucleotide sequence ID" value="NZ_JACCBI010000001.1"/>
</dbReference>
<keyword evidence="1" id="KW-1133">Transmembrane helix</keyword>
<evidence type="ECO:0000313" key="3">
    <source>
        <dbReference type="EMBL" id="RXZ86947.1"/>
    </source>
</evidence>
<evidence type="ECO:0000313" key="2">
    <source>
        <dbReference type="EMBL" id="NYD67220.1"/>
    </source>
</evidence>
<feature type="transmembrane region" description="Helical" evidence="1">
    <location>
        <begin position="40"/>
        <end position="61"/>
    </location>
</feature>
<organism evidence="3 4">
    <name type="scientific">Agromyces atrinae</name>
    <dbReference type="NCBI Taxonomy" id="592376"/>
    <lineage>
        <taxon>Bacteria</taxon>
        <taxon>Bacillati</taxon>
        <taxon>Actinomycetota</taxon>
        <taxon>Actinomycetes</taxon>
        <taxon>Micrococcales</taxon>
        <taxon>Microbacteriaceae</taxon>
        <taxon>Agromyces</taxon>
    </lineage>
</organism>
<name>A0A4Q2M6K5_9MICO</name>
<accession>A0A4Q2M6K5</accession>
<keyword evidence="1" id="KW-0472">Membrane</keyword>
<sequence>MATKKDLIEAQGFSRRRLLSAFTGGAPGGKELDPAKPLRAVIAGIALTAAVILGGVFYGLIRPGLPQGWENNRLVLASDTGARYLSVEGVLHPVINTASARLLIPAGDFTVVSTDQGTLAGIEIGDTIGIVGAPDDLPAPDDLINSGWTACVSGDAQTAVSISAAPDATPAAGDGAVVSRDGDLFVVSGGFRYAVAEDEANAVLRAVGLGAASPVAVEGRWLNLFEPGDELEAIELSDAGASLRGTDLTVGTVVHAQGTPDDERYVVLKSRELAPLSPLAYQLYLLGTGADAEEREVSPAEIANLPTASTPAGGTGWPSAVLTELDAETVPCAVLGDELGVATTSLGSAPSATIDSPGVTVDIGAGALVQAGAAAPRVLLDESGTAFPIPGTNTDLIERLGYAADDVGPVIPSWIDFFAAGPSLTPEAAGQSPSTDASSSR</sequence>
<dbReference type="Gene3D" id="3.30.2390.20">
    <property type="entry name" value="Type VII secretion system EccB, repeat 1 domain"/>
    <property type="match status" value="1"/>
</dbReference>